<name>A0A834RB46_SARSC</name>
<reference evidence="4" key="3">
    <citation type="submission" date="2022-06" db="UniProtKB">
        <authorList>
            <consortium name="EnsemblMetazoa"/>
        </authorList>
    </citation>
    <scope>IDENTIFICATION</scope>
</reference>
<evidence type="ECO:0000256" key="2">
    <source>
        <dbReference type="SAM" id="MobiDB-lite"/>
    </source>
</evidence>
<gene>
    <name evidence="3" type="ORF">SSS_4923</name>
</gene>
<dbReference type="AlphaFoldDB" id="A0A834RB46"/>
<feature type="region of interest" description="Disordered" evidence="2">
    <location>
        <begin position="326"/>
        <end position="345"/>
    </location>
</feature>
<feature type="compositionally biased region" description="Basic and acidic residues" evidence="2">
    <location>
        <begin position="382"/>
        <end position="392"/>
    </location>
</feature>
<evidence type="ECO:0000256" key="1">
    <source>
        <dbReference type="SAM" id="Coils"/>
    </source>
</evidence>
<feature type="region of interest" description="Disordered" evidence="2">
    <location>
        <begin position="459"/>
        <end position="479"/>
    </location>
</feature>
<keyword evidence="1" id="KW-0175">Coiled coil</keyword>
<feature type="compositionally biased region" description="Polar residues" evidence="2">
    <location>
        <begin position="8"/>
        <end position="30"/>
    </location>
</feature>
<sequence>MSLAFFGESSSSKKTNCDNNDIERNSITNTDMDEDDQNVSKVISISAESSPSTTSSCQCCPYGYHIDTDFVRFCEDLLLSLSQNNGSSEFSSVTATINNLKKQIEKSFNLFDDKIVDFNYDQIDQQNDRLDPQSEKLNNDDNVLCISLTNFEIDEDKEHRFNDNSSVDKEIANGFELVKNTSIGAKTEIEDDGPSSLSPTPSSSCLSSSISKSILTQIRDHLAQSLQRVQELENQYLFAKLKRYENNERQQPNNRKAPLSIVENEAWSNEIVSKSLKNTGTSTNFAPYVLHRNVFVQTDLKQKDIKMIVDCHDQSTMTLDRFDSYTFNDDDDDDDDNIKESDQSLPIVRCDRESQTAISDFDLDSYDDSNSNQSSSFSQDSEPLKDDSTIGKKDVVDNQSYPFIKINESMKQAHRMIPYNRLKFNVKNNMMDSNAISMPKIIKSDSGISVERRQNDHLDHHHNHHHHHHHHYAKENGNKNGSFQSTEFEAVPLSDESECSCSSASLRSSRSFFSKKSFLTNQEIKAALKMINENLLTADKNFFSVNLFAFTYTLEFKFRLIFVLFNFVDYFSKQKVSRF</sequence>
<feature type="compositionally biased region" description="Low complexity" evidence="2">
    <location>
        <begin position="368"/>
        <end position="381"/>
    </location>
</feature>
<dbReference type="OrthoDB" id="5406014at2759"/>
<feature type="compositionally biased region" description="Basic residues" evidence="2">
    <location>
        <begin position="460"/>
        <end position="472"/>
    </location>
</feature>
<organism evidence="3">
    <name type="scientific">Sarcoptes scabiei</name>
    <name type="common">Itch mite</name>
    <name type="synonym">Acarus scabiei</name>
    <dbReference type="NCBI Taxonomy" id="52283"/>
    <lineage>
        <taxon>Eukaryota</taxon>
        <taxon>Metazoa</taxon>
        <taxon>Ecdysozoa</taxon>
        <taxon>Arthropoda</taxon>
        <taxon>Chelicerata</taxon>
        <taxon>Arachnida</taxon>
        <taxon>Acari</taxon>
        <taxon>Acariformes</taxon>
        <taxon>Sarcoptiformes</taxon>
        <taxon>Astigmata</taxon>
        <taxon>Psoroptidia</taxon>
        <taxon>Sarcoptoidea</taxon>
        <taxon>Sarcoptidae</taxon>
        <taxon>Sarcoptinae</taxon>
        <taxon>Sarcoptes</taxon>
    </lineage>
</organism>
<dbReference type="InterPro" id="IPR021939">
    <property type="entry name" value="KN_motif"/>
</dbReference>
<dbReference type="Pfam" id="PF12075">
    <property type="entry name" value="KN_motif"/>
    <property type="match status" value="1"/>
</dbReference>
<feature type="region of interest" description="Disordered" evidence="2">
    <location>
        <begin position="1"/>
        <end position="34"/>
    </location>
</feature>
<dbReference type="EMBL" id="WVUK01000056">
    <property type="protein sequence ID" value="KAF7493189.1"/>
    <property type="molecule type" value="Genomic_DNA"/>
</dbReference>
<reference evidence="5" key="1">
    <citation type="journal article" date="2020" name="PLoS Negl. Trop. Dis.">
        <title>High-quality nuclear genome for Sarcoptes scabiei-A critical resource for a neglected parasite.</title>
        <authorList>
            <person name="Korhonen P.K."/>
            <person name="Gasser R.B."/>
            <person name="Ma G."/>
            <person name="Wang T."/>
            <person name="Stroehlein A.J."/>
            <person name="Young N.D."/>
            <person name="Ang C.S."/>
            <person name="Fernando D.D."/>
            <person name="Lu H.C."/>
            <person name="Taylor S."/>
            <person name="Reynolds S.L."/>
            <person name="Mofiz E."/>
            <person name="Najaraj S.H."/>
            <person name="Gowda H."/>
            <person name="Madugundu A."/>
            <person name="Renuse S."/>
            <person name="Holt D."/>
            <person name="Pandey A."/>
            <person name="Papenfuss A.T."/>
            <person name="Fischer K."/>
        </authorList>
    </citation>
    <scope>NUCLEOTIDE SEQUENCE [LARGE SCALE GENOMIC DNA]</scope>
</reference>
<accession>A0A834RB46</accession>
<keyword evidence="5" id="KW-1185">Reference proteome</keyword>
<proteinExistence type="predicted"/>
<dbReference type="EnsemblMetazoa" id="SSS_4923s_mrna">
    <property type="protein sequence ID" value="KAF7493189.1"/>
    <property type="gene ID" value="SSS_4923"/>
</dbReference>
<protein>
    <submittedName>
        <fullName evidence="3 4">Uncharacterized protein</fullName>
    </submittedName>
</protein>
<reference evidence="3" key="2">
    <citation type="submission" date="2020-01" db="EMBL/GenBank/DDBJ databases">
        <authorList>
            <person name="Korhonen P.K.K."/>
            <person name="Guangxu M.G."/>
            <person name="Wang T.W."/>
            <person name="Stroehlein A.J.S."/>
            <person name="Young N.D."/>
            <person name="Ang C.-S.A."/>
            <person name="Fernando D.W.F."/>
            <person name="Lu H.L."/>
            <person name="Taylor S.T."/>
            <person name="Ehtesham M.E.M."/>
            <person name="Najaraj S.H.N."/>
            <person name="Harsha G.H.G."/>
            <person name="Madugundu A.M."/>
            <person name="Renuse S.R."/>
            <person name="Holt D.H."/>
            <person name="Pandey A.P."/>
            <person name="Papenfuss A.P."/>
            <person name="Gasser R.B.G."/>
            <person name="Fischer K.F."/>
        </authorList>
    </citation>
    <scope>NUCLEOTIDE SEQUENCE</scope>
    <source>
        <strain evidence="3">SSS_KF_BRIS2020</strain>
    </source>
</reference>
<evidence type="ECO:0000313" key="5">
    <source>
        <dbReference type="Proteomes" id="UP000070412"/>
    </source>
</evidence>
<evidence type="ECO:0000313" key="3">
    <source>
        <dbReference type="EMBL" id="KAF7493189.1"/>
    </source>
</evidence>
<feature type="compositionally biased region" description="Acidic residues" evidence="2">
    <location>
        <begin position="328"/>
        <end position="337"/>
    </location>
</feature>
<evidence type="ECO:0000313" key="4">
    <source>
        <dbReference type="EnsemblMetazoa" id="KAF7493189.1"/>
    </source>
</evidence>
<feature type="region of interest" description="Disordered" evidence="2">
    <location>
        <begin position="361"/>
        <end position="392"/>
    </location>
</feature>
<feature type="coiled-coil region" evidence="1">
    <location>
        <begin position="215"/>
        <end position="242"/>
    </location>
</feature>
<dbReference type="Proteomes" id="UP000070412">
    <property type="component" value="Unassembled WGS sequence"/>
</dbReference>